<proteinExistence type="predicted"/>
<reference evidence="3" key="1">
    <citation type="submission" date="2021-03" db="EMBL/GenBank/DDBJ databases">
        <title>Whole genome shotgun sequence of Actinoplanes consettensis NBRC 14913.</title>
        <authorList>
            <person name="Komaki H."/>
            <person name="Tamura T."/>
        </authorList>
    </citation>
    <scope>NUCLEOTIDE SEQUENCE</scope>
    <source>
        <strain evidence="3">NBRC 14913</strain>
    </source>
</reference>
<organism evidence="3 4">
    <name type="scientific">Winogradskya consettensis</name>
    <dbReference type="NCBI Taxonomy" id="113560"/>
    <lineage>
        <taxon>Bacteria</taxon>
        <taxon>Bacillati</taxon>
        <taxon>Actinomycetota</taxon>
        <taxon>Actinomycetes</taxon>
        <taxon>Micromonosporales</taxon>
        <taxon>Micromonosporaceae</taxon>
        <taxon>Winogradskya</taxon>
    </lineage>
</organism>
<dbReference type="Pfam" id="PF20795">
    <property type="entry name" value="DUF6841"/>
    <property type="match status" value="1"/>
</dbReference>
<name>A0A919T1D7_9ACTN</name>
<protein>
    <recommendedName>
        <fullName evidence="2">DUF6841 domain-containing protein</fullName>
    </recommendedName>
</protein>
<evidence type="ECO:0000256" key="1">
    <source>
        <dbReference type="SAM" id="MobiDB-lite"/>
    </source>
</evidence>
<dbReference type="EMBL" id="BOQP01000046">
    <property type="protein sequence ID" value="GIM81396.1"/>
    <property type="molecule type" value="Genomic_DNA"/>
</dbReference>
<feature type="domain" description="DUF6841" evidence="2">
    <location>
        <begin position="31"/>
        <end position="159"/>
    </location>
</feature>
<feature type="compositionally biased region" description="Basic and acidic residues" evidence="1">
    <location>
        <begin position="9"/>
        <end position="18"/>
    </location>
</feature>
<gene>
    <name evidence="3" type="ORF">Aco04nite_76370</name>
</gene>
<accession>A0A919T1D7</accession>
<dbReference type="InterPro" id="IPR049219">
    <property type="entry name" value="DUF6841"/>
</dbReference>
<evidence type="ECO:0000313" key="4">
    <source>
        <dbReference type="Proteomes" id="UP000680865"/>
    </source>
</evidence>
<comment type="caution">
    <text evidence="3">The sequence shown here is derived from an EMBL/GenBank/DDBJ whole genome shotgun (WGS) entry which is preliminary data.</text>
</comment>
<dbReference type="AlphaFoldDB" id="A0A919T1D7"/>
<sequence length="173" mass="18969">MQAEPGSEGQREGRKMPEKLTSPDLIEAHTEFSDWFTDQYMPAFISAVGGATDPAFISGYWGSPLWVGNDLGPITLAETDEDVVRAFTAMTARLHAAGYADSVVLDRRTVVFNRDGAAIDSLWSRRRGDGSEIERVAVHFVVARRADGIRVVTFETHATDAETLDAVWPVIKG</sequence>
<keyword evidence="4" id="KW-1185">Reference proteome</keyword>
<feature type="region of interest" description="Disordered" evidence="1">
    <location>
        <begin position="1"/>
        <end position="22"/>
    </location>
</feature>
<dbReference type="Proteomes" id="UP000680865">
    <property type="component" value="Unassembled WGS sequence"/>
</dbReference>
<evidence type="ECO:0000259" key="2">
    <source>
        <dbReference type="Pfam" id="PF20795"/>
    </source>
</evidence>
<evidence type="ECO:0000313" key="3">
    <source>
        <dbReference type="EMBL" id="GIM81396.1"/>
    </source>
</evidence>